<organism evidence="2 3">
    <name type="scientific">Dyadobacter luteus</name>
    <dbReference type="NCBI Taxonomy" id="2259619"/>
    <lineage>
        <taxon>Bacteria</taxon>
        <taxon>Pseudomonadati</taxon>
        <taxon>Bacteroidota</taxon>
        <taxon>Cytophagia</taxon>
        <taxon>Cytophagales</taxon>
        <taxon>Spirosomataceae</taxon>
        <taxon>Dyadobacter</taxon>
    </lineage>
</organism>
<dbReference type="Proteomes" id="UP000256373">
    <property type="component" value="Unassembled WGS sequence"/>
</dbReference>
<evidence type="ECO:0000313" key="2">
    <source>
        <dbReference type="EMBL" id="REA61969.1"/>
    </source>
</evidence>
<dbReference type="RefSeq" id="WP_115830604.1">
    <property type="nucleotide sequence ID" value="NZ_QNUL01000006.1"/>
</dbReference>
<sequence length="109" mass="11878">MTQKNQLTTLPTPLIRSVVIGAVIGLTVIVTFLLQVHNPRPEWPEYWIVKPLLIVPIAGSAGGICFHLLRLLRHKGGLASVAGYALSLLIYLVGIWMGIVLGLDGTLWN</sequence>
<keyword evidence="3" id="KW-1185">Reference proteome</keyword>
<evidence type="ECO:0000313" key="3">
    <source>
        <dbReference type="Proteomes" id="UP000256373"/>
    </source>
</evidence>
<dbReference type="EMBL" id="QNUL01000006">
    <property type="protein sequence ID" value="REA61969.1"/>
    <property type="molecule type" value="Genomic_DNA"/>
</dbReference>
<evidence type="ECO:0000256" key="1">
    <source>
        <dbReference type="SAM" id="Phobius"/>
    </source>
</evidence>
<reference evidence="2 3" key="1">
    <citation type="submission" date="2018-07" db="EMBL/GenBank/DDBJ databases">
        <title>Dyadobacter roseus sp. nov., isolated from rose rhizosphere soil.</title>
        <authorList>
            <person name="Chen L."/>
        </authorList>
    </citation>
    <scope>NUCLEOTIDE SEQUENCE [LARGE SCALE GENOMIC DNA]</scope>
    <source>
        <strain evidence="2 3">RS19</strain>
    </source>
</reference>
<gene>
    <name evidence="2" type="ORF">DSL64_09870</name>
</gene>
<proteinExistence type="predicted"/>
<feature type="transmembrane region" description="Helical" evidence="1">
    <location>
        <begin position="81"/>
        <end position="103"/>
    </location>
</feature>
<comment type="caution">
    <text evidence="2">The sequence shown here is derived from an EMBL/GenBank/DDBJ whole genome shotgun (WGS) entry which is preliminary data.</text>
</comment>
<keyword evidence="1" id="KW-1133">Transmembrane helix</keyword>
<protein>
    <submittedName>
        <fullName evidence="2">Potassium transporter KefB</fullName>
    </submittedName>
</protein>
<accession>A0A3D8YFC0</accession>
<feature type="transmembrane region" description="Helical" evidence="1">
    <location>
        <begin position="14"/>
        <end position="34"/>
    </location>
</feature>
<keyword evidence="1" id="KW-0812">Transmembrane</keyword>
<name>A0A3D8YFC0_9BACT</name>
<feature type="transmembrane region" description="Helical" evidence="1">
    <location>
        <begin position="46"/>
        <end position="69"/>
    </location>
</feature>
<dbReference type="AlphaFoldDB" id="A0A3D8YFC0"/>
<keyword evidence="1" id="KW-0472">Membrane</keyword>
<dbReference type="OrthoDB" id="770034at2"/>